<dbReference type="KEGG" id="cthr:CTHT_0057250"/>
<dbReference type="InterPro" id="IPR017082">
    <property type="entry name" value="Ribosomal_mS29_fun"/>
</dbReference>
<evidence type="ECO:0000256" key="2">
    <source>
        <dbReference type="ARBA" id="ARBA00009863"/>
    </source>
</evidence>
<dbReference type="AlphaFoldDB" id="G0SCH5"/>
<dbReference type="GO" id="GO:0005763">
    <property type="term" value="C:mitochondrial small ribosomal subunit"/>
    <property type="evidence" value="ECO:0007669"/>
    <property type="project" value="InterPro"/>
</dbReference>
<evidence type="ECO:0000256" key="4">
    <source>
        <dbReference type="ARBA" id="ARBA00022980"/>
    </source>
</evidence>
<dbReference type="PIRSF" id="PIRSF036996">
    <property type="entry name" value="RSM23"/>
    <property type="match status" value="1"/>
</dbReference>
<evidence type="ECO:0000256" key="7">
    <source>
        <dbReference type="ARBA" id="ARBA00035140"/>
    </source>
</evidence>
<comment type="subcellular location">
    <subcellularLocation>
        <location evidence="1">Mitochondrion</location>
    </subcellularLocation>
</comment>
<dbReference type="OMA" id="GLAHWMT"/>
<comment type="similarity">
    <text evidence="2">Belongs to the mitochondrion-specific ribosomal protein mS29 family.</text>
</comment>
<evidence type="ECO:0000313" key="9">
    <source>
        <dbReference type="EMBL" id="EGS19101.1"/>
    </source>
</evidence>
<dbReference type="EMBL" id="GL988045">
    <property type="protein sequence ID" value="EGS19101.1"/>
    <property type="molecule type" value="Genomic_DNA"/>
</dbReference>
<keyword evidence="4" id="KW-0689">Ribosomal protein</keyword>
<dbReference type="Proteomes" id="UP000008066">
    <property type="component" value="Unassembled WGS sequence"/>
</dbReference>
<name>G0SCH5_CHATD</name>
<sequence length="487" mass="53734">MSASTCLRCCLVRPAPALSAASLPIRTATPLHQLRPAIQQVATFSTTPAAAKAAPKGNDPESSLKGHIRAGKRLVLRKFKKKNLDRGKPPLPGERKAYRKRIILSNDNALPVPWVTEMGPEDLLKKQNEAKVLSLPDDVVDQLRAIEAFKPTQNWKMFRKPSVLVRKETVDLVNRMQNAAGNRQTLKLVVTGDKVSGKSLLILEAQAHAFMNEWIVIHLPEGQDLTNAHTEYAPIPNTNPTQYMQPTYIMKLLQNIKKANEKVLMKLTTVTTHPELPQNITPGTPLITLAGACKEADYAWATFMAFWKELTHPAAQGRPPILFSLDGLAHIMRLSEYRSPAFELIHSHDLALVRLFVDCLSGHTPLPHGGAVLASTSGNNAPKTPSLDLALAQRLAEQAGKPAAEIPKRDPYFRGYDDRVEHALRNVQVLPLRGVSKLEARALMEYWAASGMYKEVVDERAVAAKWALAGSGLVGEMERAALLTMRM</sequence>
<dbReference type="STRING" id="759272.G0SCH5"/>
<dbReference type="GO" id="GO:0032543">
    <property type="term" value="P:mitochondrial translation"/>
    <property type="evidence" value="ECO:0007669"/>
    <property type="project" value="InterPro"/>
</dbReference>
<evidence type="ECO:0000256" key="1">
    <source>
        <dbReference type="ARBA" id="ARBA00004173"/>
    </source>
</evidence>
<keyword evidence="5" id="KW-0496">Mitochondrion</keyword>
<feature type="region of interest" description="Disordered" evidence="8">
    <location>
        <begin position="46"/>
        <end position="67"/>
    </location>
</feature>
<organism evidence="10">
    <name type="scientific">Chaetomium thermophilum (strain DSM 1495 / CBS 144.50 / IMI 039719)</name>
    <name type="common">Thermochaetoides thermophila</name>
    <dbReference type="NCBI Taxonomy" id="759272"/>
    <lineage>
        <taxon>Eukaryota</taxon>
        <taxon>Fungi</taxon>
        <taxon>Dikarya</taxon>
        <taxon>Ascomycota</taxon>
        <taxon>Pezizomycotina</taxon>
        <taxon>Sordariomycetes</taxon>
        <taxon>Sordariomycetidae</taxon>
        <taxon>Sordariales</taxon>
        <taxon>Chaetomiaceae</taxon>
        <taxon>Thermochaetoides</taxon>
    </lineage>
</organism>
<dbReference type="eggNOG" id="KOG3928">
    <property type="taxonomic scope" value="Eukaryota"/>
</dbReference>
<dbReference type="GO" id="GO:0003735">
    <property type="term" value="F:structural constituent of ribosome"/>
    <property type="evidence" value="ECO:0007669"/>
    <property type="project" value="TreeGrafter"/>
</dbReference>
<dbReference type="PANTHER" id="PTHR12810:SF0">
    <property type="entry name" value="SMALL RIBOSOMAL SUBUNIT PROTEIN MS29"/>
    <property type="match status" value="1"/>
</dbReference>
<dbReference type="HOGENOM" id="CLU_046315_1_0_1"/>
<dbReference type="OrthoDB" id="274828at2759"/>
<dbReference type="PANTHER" id="PTHR12810">
    <property type="entry name" value="MITOCHONDRIAL 28S RIBOSOMAL PROTEIN S29"/>
    <property type="match status" value="1"/>
</dbReference>
<evidence type="ECO:0000256" key="6">
    <source>
        <dbReference type="ARBA" id="ARBA00023274"/>
    </source>
</evidence>
<keyword evidence="6" id="KW-0687">Ribonucleoprotein</keyword>
<reference evidence="9 10" key="1">
    <citation type="journal article" date="2011" name="Cell">
        <title>Insight into structure and assembly of the nuclear pore complex by utilizing the genome of a eukaryotic thermophile.</title>
        <authorList>
            <person name="Amlacher S."/>
            <person name="Sarges P."/>
            <person name="Flemming D."/>
            <person name="van Noort V."/>
            <person name="Kunze R."/>
            <person name="Devos D.P."/>
            <person name="Arumugam M."/>
            <person name="Bork P."/>
            <person name="Hurt E."/>
        </authorList>
    </citation>
    <scope>NUCLEOTIDE SEQUENCE [LARGE SCALE GENOMIC DNA]</scope>
    <source>
        <strain evidence="10">DSM 1495 / CBS 144.50 / IMI 039719</strain>
    </source>
</reference>
<feature type="compositionally biased region" description="Low complexity" evidence="8">
    <location>
        <begin position="46"/>
        <end position="56"/>
    </location>
</feature>
<keyword evidence="3" id="KW-0809">Transit peptide</keyword>
<protein>
    <recommendedName>
        <fullName evidence="7">Small ribosomal subunit protein mS29</fullName>
    </recommendedName>
</protein>
<evidence type="ECO:0000256" key="5">
    <source>
        <dbReference type="ARBA" id="ARBA00023128"/>
    </source>
</evidence>
<dbReference type="InterPro" id="IPR019368">
    <property type="entry name" value="Ribosomal_mS29"/>
</dbReference>
<proteinExistence type="inferred from homology"/>
<gene>
    <name evidence="9" type="ORF">CTHT_0057250</name>
</gene>
<evidence type="ECO:0000256" key="3">
    <source>
        <dbReference type="ARBA" id="ARBA00022946"/>
    </source>
</evidence>
<dbReference type="GeneID" id="18259763"/>
<keyword evidence="10" id="KW-1185">Reference proteome</keyword>
<dbReference type="Pfam" id="PF10236">
    <property type="entry name" value="DAP3"/>
    <property type="match status" value="1"/>
</dbReference>
<evidence type="ECO:0000256" key="8">
    <source>
        <dbReference type="SAM" id="MobiDB-lite"/>
    </source>
</evidence>
<accession>G0SCH5</accession>
<evidence type="ECO:0000313" key="10">
    <source>
        <dbReference type="Proteomes" id="UP000008066"/>
    </source>
</evidence>
<dbReference type="RefSeq" id="XP_006696046.1">
    <property type="nucleotide sequence ID" value="XM_006695983.1"/>
</dbReference>